<dbReference type="Pfam" id="PF00593">
    <property type="entry name" value="TonB_dep_Rec_b-barrel"/>
    <property type="match status" value="1"/>
</dbReference>
<dbReference type="InterPro" id="IPR036942">
    <property type="entry name" value="Beta-barrel_TonB_sf"/>
</dbReference>
<evidence type="ECO:0000256" key="7">
    <source>
        <dbReference type="SAM" id="MobiDB-lite"/>
    </source>
</evidence>
<dbReference type="PANTHER" id="PTHR30069">
    <property type="entry name" value="TONB-DEPENDENT OUTER MEMBRANE RECEPTOR"/>
    <property type="match status" value="1"/>
</dbReference>
<dbReference type="GO" id="GO:0015344">
    <property type="term" value="F:siderophore uptake transmembrane transporter activity"/>
    <property type="evidence" value="ECO:0007669"/>
    <property type="project" value="TreeGrafter"/>
</dbReference>
<evidence type="ECO:0000256" key="6">
    <source>
        <dbReference type="ARBA" id="ARBA00023237"/>
    </source>
</evidence>
<feature type="region of interest" description="Disordered" evidence="7">
    <location>
        <begin position="1881"/>
        <end position="1931"/>
    </location>
</feature>
<dbReference type="InterPro" id="IPR000531">
    <property type="entry name" value="Beta-barrel_TonB"/>
</dbReference>
<keyword evidence="4" id="KW-0798">TonB box</keyword>
<feature type="region of interest" description="Disordered" evidence="7">
    <location>
        <begin position="436"/>
        <end position="458"/>
    </location>
</feature>
<evidence type="ECO:0000256" key="2">
    <source>
        <dbReference type="ARBA" id="ARBA00022448"/>
    </source>
</evidence>
<evidence type="ECO:0000256" key="3">
    <source>
        <dbReference type="ARBA" id="ARBA00022692"/>
    </source>
</evidence>
<evidence type="ECO:0000259" key="8">
    <source>
        <dbReference type="Pfam" id="PF00593"/>
    </source>
</evidence>
<evidence type="ECO:0008006" key="11">
    <source>
        <dbReference type="Google" id="ProtNLM"/>
    </source>
</evidence>
<feature type="compositionally biased region" description="Basic and acidic residues" evidence="7">
    <location>
        <begin position="2754"/>
        <end position="2771"/>
    </location>
</feature>
<feature type="compositionally biased region" description="Low complexity" evidence="7">
    <location>
        <begin position="2264"/>
        <end position="2275"/>
    </location>
</feature>
<feature type="compositionally biased region" description="Basic residues" evidence="7">
    <location>
        <begin position="1422"/>
        <end position="1439"/>
    </location>
</feature>
<feature type="region of interest" description="Disordered" evidence="7">
    <location>
        <begin position="1609"/>
        <end position="1630"/>
    </location>
</feature>
<feature type="region of interest" description="Disordered" evidence="7">
    <location>
        <begin position="2322"/>
        <end position="2353"/>
    </location>
</feature>
<feature type="domain" description="TonB-dependent receptor-like beta-barrel" evidence="8">
    <location>
        <begin position="1196"/>
        <end position="1395"/>
    </location>
</feature>
<dbReference type="EMBL" id="BKCJ010000002">
    <property type="protein sequence ID" value="GEU28226.1"/>
    <property type="molecule type" value="Genomic_DNA"/>
</dbReference>
<feature type="compositionally biased region" description="Low complexity" evidence="7">
    <location>
        <begin position="1493"/>
        <end position="1509"/>
    </location>
</feature>
<feature type="region of interest" description="Disordered" evidence="7">
    <location>
        <begin position="1166"/>
        <end position="1185"/>
    </location>
</feature>
<feature type="region of interest" description="Disordered" evidence="7">
    <location>
        <begin position="2749"/>
        <end position="2821"/>
    </location>
</feature>
<reference evidence="10" key="1">
    <citation type="journal article" date="2019" name="Sci. Rep.">
        <title>Draft genome of Tanacetum cinerariifolium, the natural source of mosquito coil.</title>
        <authorList>
            <person name="Yamashiro T."/>
            <person name="Shiraishi A."/>
            <person name="Satake H."/>
            <person name="Nakayama K."/>
        </authorList>
    </citation>
    <scope>NUCLEOTIDE SEQUENCE</scope>
</reference>
<feature type="compositionally biased region" description="Basic and acidic residues" evidence="7">
    <location>
        <begin position="2810"/>
        <end position="2819"/>
    </location>
</feature>
<evidence type="ECO:0000259" key="9">
    <source>
        <dbReference type="Pfam" id="PF07715"/>
    </source>
</evidence>
<dbReference type="GO" id="GO:0044718">
    <property type="term" value="P:siderophore transmembrane transport"/>
    <property type="evidence" value="ECO:0007669"/>
    <property type="project" value="TreeGrafter"/>
</dbReference>
<dbReference type="Pfam" id="PF07715">
    <property type="entry name" value="Plug"/>
    <property type="match status" value="1"/>
</dbReference>
<feature type="compositionally biased region" description="Basic and acidic residues" evidence="7">
    <location>
        <begin position="2049"/>
        <end position="2061"/>
    </location>
</feature>
<feature type="region of interest" description="Disordered" evidence="7">
    <location>
        <begin position="2650"/>
        <end position="2670"/>
    </location>
</feature>
<feature type="region of interest" description="Disordered" evidence="7">
    <location>
        <begin position="2988"/>
        <end position="3024"/>
    </location>
</feature>
<dbReference type="SUPFAM" id="SSF56935">
    <property type="entry name" value="Porins"/>
    <property type="match status" value="1"/>
</dbReference>
<feature type="compositionally biased region" description="Basic and acidic residues" evidence="7">
    <location>
        <begin position="1976"/>
        <end position="1987"/>
    </location>
</feature>
<evidence type="ECO:0000313" key="10">
    <source>
        <dbReference type="EMBL" id="GEU28226.1"/>
    </source>
</evidence>
<evidence type="ECO:0000256" key="1">
    <source>
        <dbReference type="ARBA" id="ARBA00004571"/>
    </source>
</evidence>
<dbReference type="InterPro" id="IPR012910">
    <property type="entry name" value="Plug_dom"/>
</dbReference>
<feature type="domain" description="TonB-dependent receptor plug" evidence="9">
    <location>
        <begin position="935"/>
        <end position="1036"/>
    </location>
</feature>
<proteinExistence type="predicted"/>
<feature type="compositionally biased region" description="Gly residues" evidence="7">
    <location>
        <begin position="1996"/>
        <end position="2005"/>
    </location>
</feature>
<feature type="region of interest" description="Disordered" evidence="7">
    <location>
        <begin position="2121"/>
        <end position="2146"/>
    </location>
</feature>
<dbReference type="Gene3D" id="2.40.170.20">
    <property type="entry name" value="TonB-dependent receptor, beta-barrel domain"/>
    <property type="match status" value="1"/>
</dbReference>
<comment type="subcellular location">
    <subcellularLocation>
        <location evidence="1">Cell outer membrane</location>
        <topology evidence="1">Multi-pass membrane protein</topology>
    </subcellularLocation>
</comment>
<feature type="compositionally biased region" description="Basic and acidic residues" evidence="7">
    <location>
        <begin position="1166"/>
        <end position="1184"/>
    </location>
</feature>
<name>A0A699GLW8_TANCI</name>
<comment type="caution">
    <text evidence="10">The sequence shown here is derived from an EMBL/GenBank/DDBJ whole genome shotgun (WGS) entry which is preliminary data.</text>
</comment>
<dbReference type="InterPro" id="IPR039426">
    <property type="entry name" value="TonB-dep_rcpt-like"/>
</dbReference>
<feature type="compositionally biased region" description="Basic and acidic residues" evidence="7">
    <location>
        <begin position="2185"/>
        <end position="2200"/>
    </location>
</feature>
<dbReference type="Gene3D" id="2.170.130.10">
    <property type="entry name" value="TonB-dependent receptor, plug domain"/>
    <property type="match status" value="1"/>
</dbReference>
<feature type="region of interest" description="Disordered" evidence="7">
    <location>
        <begin position="764"/>
        <end position="790"/>
    </location>
</feature>
<dbReference type="InterPro" id="IPR037066">
    <property type="entry name" value="Plug_dom_sf"/>
</dbReference>
<feature type="region of interest" description="Disordered" evidence="7">
    <location>
        <begin position="2159"/>
        <end position="2202"/>
    </location>
</feature>
<gene>
    <name evidence="10" type="ORF">Tci_000204</name>
</gene>
<feature type="region of interest" description="Disordered" evidence="7">
    <location>
        <begin position="1403"/>
        <end position="1477"/>
    </location>
</feature>
<feature type="region of interest" description="Disordered" evidence="7">
    <location>
        <begin position="1976"/>
        <end position="2063"/>
    </location>
</feature>
<feature type="region of interest" description="Disordered" evidence="7">
    <location>
        <begin position="1768"/>
        <end position="1840"/>
    </location>
</feature>
<keyword evidence="3" id="KW-0812">Transmembrane</keyword>
<feature type="region of interest" description="Disordered" evidence="7">
    <location>
        <begin position="1528"/>
        <end position="1554"/>
    </location>
</feature>
<dbReference type="PANTHER" id="PTHR30069:SF40">
    <property type="entry name" value="TONB-DEPENDENT RECEPTOR NMB0964-RELATED"/>
    <property type="match status" value="1"/>
</dbReference>
<keyword evidence="5" id="KW-0472">Membrane</keyword>
<sequence length="3101" mass="336392">MVCGAGCGGRRGGARDVDRSGRGELDGVVEQIAQHLAHPRRVALHVGRQAGAVDRDRQLLAVGAGLVQRCHLADQLGRRIHLAVEFEVARFHLGKIEHVVDDVQQLERGLVHIAGIRALGGVELGVEHQFAHAQDAVHRRADLMAGHGQEARLGGVGGDHRAQHAQVADPAGQQQFFGNGGVDDQRIVAHRAHGAHAHRGLVAAAGGARRVDQQHVVLLAGGDHLVRGAVQVLPAHHGVARGPARQQREVAAVQGNGGVLAQAHVAEKLAEKVARHAHQDDARKIAVGIVEAAARIKSPGLVTFVAHRRAEERRAGVVLQVVQEIVAVGQVDRRRRVAAGKVDHIAVGGNDGGHADLRRRADAVAQRAIHGVAAAHGALRGRGVVAALLDQRGDAVEHLVRGRHGLRGIFCQHQGQIVELAAPVGNLVLVQAPADHGSRGAQHGQQHRAQDHGGAARGQRAPAWSGVIHVAVRRARCFARFVALQLGCQAAGADQHGHTLERMAAGRHRRIIAAGKRLLQPGEQAGRVFQERVRQRDEGGLELGAAAPQVAAQFVVVDRFVEEHHARRQVAPLRQVAFLQRRQDGDVHRPQLRVADDGIEQFIAVDTVHDDIGQQDVGLAARNFQQRLVAVFAKHDARRQVPGGQLFFVQHALHGVVFHHQDGGVLRGRRGVRLTGWLAGRLDAVPRLAAFVGQHGRQRHAAVAARGFPGVDGAGLDQLLDGRDGHAEDLGRALGGADLIGLDDGFHGVLLPVGVRPADDATGIVASGLAPPGRRSNKRKPTPEGRQPMPMKQIDGYEIEYMAEPLEGCAQWGAFVAIYAPSATPMHMNIIYPKHRVAADQALASEADAERTAEASALEILEHLRNPPPSANRSPLALAIALAFGSLPLVQAQVLAQGQAQAQAQADSRLPADPESMPTVVVSASALGVVGDDMITPVTSIGGNELVRLRESTLGETLNRQPGISSSQFGAGASRPVIRGMDGPRVKILSDGAEVQDASTISPDHAVAFEPMLAERIEVLRGPSALAYGGGAVGGTVNIIDRKIPTAMPANGIEGSAELRGNSVAREKAGAFEVTGGAGSVAFHAEGVKREADAYKVGKGWSEGRTVDGSFKDTDTGSVGVSWIGASGYLGLAYTKERTSYGIPGHSHEFEGCHPHGAELHCGDHEEHAGEEGEDHDHEHEHEAGAVPTVKLDSNRWDLRGEYRAPVAGITRLRLRASLTDYRHDELEGEEVATSFRNKAHDVRLEAEHAPLGGWRGVVGVQTTRRDFVADGEEAYVPATLTKKHGVYVTEEYNLQNWRFEAGARHEWQDITVHQTGLRDADARGTSLAAGAVWKFAPEYSLRASLSRAHRLPTAEELYANGVHMATSTYEIGNQDLTRETSNNVDLTLRKLSADRICAARRHLHRPGRGSQTQAQCAGGGHRVRRLRARPLRQRRRRPQPAAHSGRAPGRPAGRQLGPAAWPGGVLSREPAGPGGRFRERHRRLQYAQPGHALHAAPGRPAGAALRAPEQCDQRAGVQPHVVHQERGAAAGPLRGHDRVGHLPGPLRGDAVPAGRVSDAGRGARRFPAFDAGAGRDHPGADRAAAGIYQAPRTGGAAAGRCRAGGLRGGGVRGGAAVRPGRRDRAGHCQQPAVQGQFVRFELEARGRQLLHVAGAGVDFEHLVARAAVKVVVVAVARHLVPVAAARQRDRRDFTRLQQGLDVAVDGGHADTGHGLLRVFQDFLRRERAPGNRDALLDGLALACVAFHSIRFLVQASIISQALPRRRNGQKNPINVRRQDHEGGDRSQAPGNAARRRGRAGGRPYSGTGAGAGAGQRRSRPLAARPRHRAEVRPAPGIPRRGLRHHRLWRQTMPGGAGHGHHPLHGKSAGAVAGARVARRPARHHGRDCGLPPGRRRARGDTDGRLVRGRSHRAALQRPRASGSRRPRVLQRQPRRLCQIRRHRLRRQRQAVDLALAGQRRAQLFADGVRLRPDQYRAHRRGLDQHPRRPGRRAVRGGGRTGGGRAWRELLVGLEGTPQQGEPADRDRRQRPQPQVHRRGGARPAGARARNDRSHAPELPRRRALFAGAVRGRRAGRAAHLRHRPLPATQHDRIHRLHRCADAGLYGDGHAVLAAPSRQLPQRPCAPRAHGKPGAQQRRLRSRGVRHGVRGALRIQRRRRLHRHQGGPQPRHPVRPHAQCAGTGLRDEQRPWRHDAGQRDGRRHRACVRAAARVPQQVLANVGTEHGDPHEDQYEPRRLPAPFPCARLHAAQRRGHHRPHLQPAAGHQAAGSAAHHGGRRDHHRLRLHAAGRERAYPAARGVGRAYLEPARARRADAGRPALVLPGVRDPGTGGRHVQRPAGQGDAPARKHQHHQLRLRHAARCRTTVVCLQREKPGAQGPGSRKPAAVGVTPVIPAQAGIQFAQRQPPATAAPAMLPPSVRPLQLARPAGPFRLDAARRPGPEQRLHQLIAPHRLHVAAHRVGRVVLQHVDAMILVPEQQAQHLARVANGVILSHDSPCCLVVGIEGIHARRDLVGARMQQAVGHRVEHGFLFQVMLAHQPAQAVRFVEKAVAVARHQRARHAADDGAHVRVLGTHHGGGAGGVTQHAVHLRIEHALLLVQVQQKQHREARELGARGLPLAARHLGFRQRVLVVAAAVVPFEKFGLDGSRRRPGDASAETGAQKKTPANRGFGVLRDRQLLDAVLFRERIGRLGAPQCVEQDIRFAGHRQQERLLQAVGIGQPALHDHQRAAGNGHDHQARAFFGHRTQAADAQREDGREHHRVEQAHRDQRPHRHRTAGKRRHQHHQRGADTGAGQYAFGRHGAHQHTAHETADHHAAPQQEQVVRRLFMRDVADVRLRHEIDEQVGHADFRDQVDEDSGNAEHQVAVLPQRVVLAGFLAGAVHRRTEFRQREAGDDDGQDDQHAGHDQVRQLHGLGIGQALGLGEHLVGVGRARVRAAQDQVAAEQRREHGAERVKRLHQVQAGRRGAGGTDHCHVRVGGHLQQRDAAGNHEQRHQRDRVRRQAGGRNHQQRADGHDHQAGNQRFFVAHALDQPRGRNRGEEIRDEPDRFDHRGLGVVEVEHAAQMREQCVVNNGNETPGEEQAGQQIHCRLGRGAMR</sequence>
<dbReference type="PROSITE" id="PS52016">
    <property type="entry name" value="TONB_DEPENDENT_REC_3"/>
    <property type="match status" value="1"/>
</dbReference>
<evidence type="ECO:0000256" key="5">
    <source>
        <dbReference type="ARBA" id="ARBA00023136"/>
    </source>
</evidence>
<feature type="region of interest" description="Disordered" evidence="7">
    <location>
        <begin position="1493"/>
        <end position="1513"/>
    </location>
</feature>
<protein>
    <recommendedName>
        <fullName evidence="11">TonB-dependent receptor</fullName>
    </recommendedName>
</protein>
<feature type="compositionally biased region" description="Basic residues" evidence="7">
    <location>
        <begin position="2772"/>
        <end position="2789"/>
    </location>
</feature>
<organism evidence="10">
    <name type="scientific">Tanacetum cinerariifolium</name>
    <name type="common">Dalmatian daisy</name>
    <name type="synonym">Chrysanthemum cinerariifolium</name>
    <dbReference type="NCBI Taxonomy" id="118510"/>
    <lineage>
        <taxon>Eukaryota</taxon>
        <taxon>Viridiplantae</taxon>
        <taxon>Streptophyta</taxon>
        <taxon>Embryophyta</taxon>
        <taxon>Tracheophyta</taxon>
        <taxon>Spermatophyta</taxon>
        <taxon>Magnoliopsida</taxon>
        <taxon>eudicotyledons</taxon>
        <taxon>Gunneridae</taxon>
        <taxon>Pentapetalae</taxon>
        <taxon>asterids</taxon>
        <taxon>campanulids</taxon>
        <taxon>Asterales</taxon>
        <taxon>Asteraceae</taxon>
        <taxon>Asteroideae</taxon>
        <taxon>Anthemideae</taxon>
        <taxon>Anthemidinae</taxon>
        <taxon>Tanacetum</taxon>
    </lineage>
</organism>
<evidence type="ECO:0000256" key="4">
    <source>
        <dbReference type="ARBA" id="ARBA00023077"/>
    </source>
</evidence>
<feature type="compositionally biased region" description="Basic residues" evidence="7">
    <location>
        <begin position="1817"/>
        <end position="1830"/>
    </location>
</feature>
<keyword evidence="6" id="KW-0998">Cell outer membrane</keyword>
<accession>A0A699GLW8</accession>
<keyword evidence="2" id="KW-0813">Transport</keyword>
<feature type="region of interest" description="Disordered" evidence="7">
    <location>
        <begin position="2252"/>
        <end position="2282"/>
    </location>
</feature>